<feature type="region of interest" description="Disordered" evidence="1">
    <location>
        <begin position="992"/>
        <end position="1025"/>
    </location>
</feature>
<feature type="compositionally biased region" description="Polar residues" evidence="1">
    <location>
        <begin position="255"/>
        <end position="264"/>
    </location>
</feature>
<feature type="region of interest" description="Disordered" evidence="1">
    <location>
        <begin position="370"/>
        <end position="437"/>
    </location>
</feature>
<feature type="region of interest" description="Disordered" evidence="1">
    <location>
        <begin position="1334"/>
        <end position="1377"/>
    </location>
</feature>
<feature type="region of interest" description="Disordered" evidence="1">
    <location>
        <begin position="336"/>
        <end position="358"/>
    </location>
</feature>
<feature type="compositionally biased region" description="Polar residues" evidence="1">
    <location>
        <begin position="479"/>
        <end position="489"/>
    </location>
</feature>
<dbReference type="InterPro" id="IPR018838">
    <property type="entry name" value="ZGRF1-like_N"/>
</dbReference>
<feature type="compositionally biased region" description="Basic and acidic residues" evidence="1">
    <location>
        <begin position="469"/>
        <end position="478"/>
    </location>
</feature>
<gene>
    <name evidence="3" type="ORF">VPNG_07323</name>
</gene>
<dbReference type="InParanoid" id="A0A423WUD7"/>
<feature type="region of interest" description="Disordered" evidence="1">
    <location>
        <begin position="1164"/>
        <end position="1199"/>
    </location>
</feature>
<dbReference type="STRING" id="1230097.A0A423WUD7"/>
<feature type="compositionally biased region" description="Basic and acidic residues" evidence="1">
    <location>
        <begin position="537"/>
        <end position="554"/>
    </location>
</feature>
<feature type="region of interest" description="Disordered" evidence="1">
    <location>
        <begin position="207"/>
        <end position="286"/>
    </location>
</feature>
<feature type="compositionally biased region" description="Polar residues" evidence="1">
    <location>
        <begin position="571"/>
        <end position="587"/>
    </location>
</feature>
<feature type="compositionally biased region" description="Basic and acidic residues" evidence="1">
    <location>
        <begin position="589"/>
        <end position="601"/>
    </location>
</feature>
<dbReference type="GO" id="GO:0005634">
    <property type="term" value="C:nucleus"/>
    <property type="evidence" value="ECO:0007669"/>
    <property type="project" value="TreeGrafter"/>
</dbReference>
<feature type="compositionally biased region" description="Polar residues" evidence="1">
    <location>
        <begin position="346"/>
        <end position="358"/>
    </location>
</feature>
<reference evidence="3 4" key="1">
    <citation type="submission" date="2015-09" db="EMBL/GenBank/DDBJ databases">
        <title>Host preference determinants of Valsa canker pathogens revealed by comparative genomics.</title>
        <authorList>
            <person name="Yin Z."/>
            <person name="Huang L."/>
        </authorList>
    </citation>
    <scope>NUCLEOTIDE SEQUENCE [LARGE SCALE GENOMIC DNA]</scope>
    <source>
        <strain evidence="3 4">SXYLt</strain>
    </source>
</reference>
<feature type="region of interest" description="Disordered" evidence="1">
    <location>
        <begin position="116"/>
        <end position="176"/>
    </location>
</feature>
<sequence length="1377" mass="150959">MSAAAHSTSPPSTAAVLEYQCLFTHDLRRKQKRWQDGRLKFHTFNKRVMVYDERGNFIGDMHWRHDYAFDEGEEVELERGGIIVQVSCLVARGETDLSELLDKRAKEKEQRQIRQIARSPAATAVLQRTIPRPPALPSEQARATPASSVPVQRTPRLELGSGPLGQADRPSARGEADPVLLEKPIRSRHLNQKSGYAQGLFGQSLTLSHTPVSSVPPRRQPQHDSSSDSTSDKNEGKVQRNVQPPLPEHPKTSRHFNNPASRLQTVGPEKQANTDRNIRGVSNELVEGSVSRGMVEGDHTFPPDRRVEKHRHVALVEDVIEIDDSEPIPVRTLRKPRSQKGIKETGTINQQTVNTSKVTRPRQVLWHENLTASRQAEDEQESDTEKIDDPSSASRKSMTSRITTKKRETDPALPTNNQDMRRSFVTPRRPDEPVKELKIKSRKRGLLIISDAPKKPCRRTTVNPTGPSDKTEKLRSRNESNVYNLSRSPSPEVAANYHHELAPSSPVLSTDGVTEQGIGDVDGDPSESPMRSPMANHHGEWEMEDAGKDMESTRFQRTISTELGDFDDSFRSLSPVAQESSAPNGTASAKDRNSQREKSSFEDLQEDDKEPPPDYVDVVIGDDATVAQSTTQPPSPTHKSYDPYRMPSSPEEVTPFRPNSSPRPKSPPIDCSSEEAPAKDFPNVHRAMHKPNAARTNKQQRRSRRLIILEDDEEDNSLPGVPDQTAVSLYDTEDNATKLREAAPTLQNAKRTGVRKAKAQHDEACLESQDEHDGKRRRSTRQRRNRSDDLEEPYLASQQDFSGEEQVPKKRQCRISGAAEQRPRLERVKKNVKSRELIGFNLASLNAPLGPRGFGMPFSILHSPIDGLPERHTSDEAVPKALSVPDVDDGLHQASHIATRTHSEFLVPHRNIVNDCPSPILGGRPKTSTPSTTNLKNQVIEPAMDERHARAFRIATEPHHEPAQPFTVVPEVKVKLMEQEKIPANTTASCLANSSLSGSSPKADAPEPKESTVTVPSRDFGIAKDNGAIDLENPAARTQSLNPAGDIAPEEQSPRPASVSTEAAQTPSTRASTTTTLKPPLQASITDTGRLASTNEGAKIAQSRAERAPVIRADNVRKEGARDDSDAVEEDRAESTNGLVASFGVRVTAPFKKPMSTLRRQMSLAPTANDSHASLPGDVRDTAGGHRTRPSNASVGPSTIGADLQELKLPPVQADSVEILDTKEGSGAAKENPGSYQAPAGPIQKAKHIGLGRQVTAPRRVNNITAVIPQVSHPEDQTADSIAKAPARIINPASRGRKAALASDAVGQVPQRVLPPTQPALLVPISTADLACTPYEPPPKEPERPKKKMTFPGFQSARGGGPWSREAFDLLESGRPG</sequence>
<feature type="compositionally biased region" description="Low complexity" evidence="1">
    <location>
        <begin position="1063"/>
        <end position="1076"/>
    </location>
</feature>
<dbReference type="PANTHER" id="PTHR28535:SF1">
    <property type="entry name" value="PROTEIN ZGRF1"/>
    <property type="match status" value="1"/>
</dbReference>
<dbReference type="Proteomes" id="UP000285146">
    <property type="component" value="Unassembled WGS sequence"/>
</dbReference>
<feature type="compositionally biased region" description="Basic and acidic residues" evidence="1">
    <location>
        <begin position="221"/>
        <end position="238"/>
    </location>
</feature>
<dbReference type="GO" id="GO:0006302">
    <property type="term" value="P:double-strand break repair"/>
    <property type="evidence" value="ECO:0007669"/>
    <property type="project" value="TreeGrafter"/>
</dbReference>
<feature type="compositionally biased region" description="Basic and acidic residues" evidence="1">
    <location>
        <begin position="759"/>
        <end position="774"/>
    </location>
</feature>
<dbReference type="GO" id="GO:0035861">
    <property type="term" value="C:site of double-strand break"/>
    <property type="evidence" value="ECO:0007669"/>
    <property type="project" value="TreeGrafter"/>
</dbReference>
<dbReference type="InterPro" id="IPR052800">
    <property type="entry name" value="DNA_Repair_Helicase_ZGRF1"/>
</dbReference>
<protein>
    <recommendedName>
        <fullName evidence="2">5'-3' DNA helicase ZGRF1-like N-terminal domain-containing protein</fullName>
    </recommendedName>
</protein>
<comment type="caution">
    <text evidence="3">The sequence shown here is derived from an EMBL/GenBank/DDBJ whole genome shotgun (WGS) entry which is preliminary data.</text>
</comment>
<evidence type="ECO:0000313" key="4">
    <source>
        <dbReference type="Proteomes" id="UP000285146"/>
    </source>
</evidence>
<dbReference type="Pfam" id="PF10382">
    <property type="entry name" value="ZGRF1-like_N"/>
    <property type="match status" value="1"/>
</dbReference>
<feature type="compositionally biased region" description="Basic residues" evidence="1">
    <location>
        <begin position="775"/>
        <end position="784"/>
    </location>
</feature>
<feature type="compositionally biased region" description="Basic and acidic residues" evidence="1">
    <location>
        <begin position="1104"/>
        <end position="1125"/>
    </location>
</feature>
<evidence type="ECO:0000256" key="1">
    <source>
        <dbReference type="SAM" id="MobiDB-lite"/>
    </source>
</evidence>
<feature type="domain" description="5'-3' DNA helicase ZGRF1-like N-terminal" evidence="2">
    <location>
        <begin position="16"/>
        <end position="96"/>
    </location>
</feature>
<feature type="region of interest" description="Disordered" evidence="1">
    <location>
        <begin position="1039"/>
        <end position="1143"/>
    </location>
</feature>
<dbReference type="EMBL" id="LKEB01000039">
    <property type="protein sequence ID" value="ROW07158.1"/>
    <property type="molecule type" value="Genomic_DNA"/>
</dbReference>
<feature type="compositionally biased region" description="Polar residues" evidence="1">
    <location>
        <begin position="391"/>
        <end position="402"/>
    </location>
</feature>
<proteinExistence type="predicted"/>
<keyword evidence="4" id="KW-1185">Reference proteome</keyword>
<feature type="compositionally biased region" description="Basic and acidic residues" evidence="1">
    <location>
        <begin position="428"/>
        <end position="437"/>
    </location>
</feature>
<accession>A0A423WUD7</accession>
<dbReference type="PANTHER" id="PTHR28535">
    <property type="entry name" value="ZINC FINGER GRF-TYPE CONTAINING 1"/>
    <property type="match status" value="1"/>
</dbReference>
<organism evidence="3 4">
    <name type="scientific">Cytospora leucostoma</name>
    <dbReference type="NCBI Taxonomy" id="1230097"/>
    <lineage>
        <taxon>Eukaryota</taxon>
        <taxon>Fungi</taxon>
        <taxon>Dikarya</taxon>
        <taxon>Ascomycota</taxon>
        <taxon>Pezizomycotina</taxon>
        <taxon>Sordariomycetes</taxon>
        <taxon>Sordariomycetidae</taxon>
        <taxon>Diaporthales</taxon>
        <taxon>Cytosporaceae</taxon>
        <taxon>Cytospora</taxon>
    </lineage>
</organism>
<feature type="region of interest" description="Disordered" evidence="1">
    <location>
        <begin position="454"/>
        <end position="822"/>
    </location>
</feature>
<evidence type="ECO:0000313" key="3">
    <source>
        <dbReference type="EMBL" id="ROW07158.1"/>
    </source>
</evidence>
<evidence type="ECO:0000259" key="2">
    <source>
        <dbReference type="Pfam" id="PF10382"/>
    </source>
</evidence>
<feature type="compositionally biased region" description="Polar residues" evidence="1">
    <location>
        <begin position="1083"/>
        <end position="1096"/>
    </location>
</feature>
<dbReference type="OrthoDB" id="6513042at2759"/>
<name>A0A423WUD7_9PEZI</name>